<keyword evidence="1" id="KW-0805">Transcription regulation</keyword>
<dbReference type="GO" id="GO:0003700">
    <property type="term" value="F:DNA-binding transcription factor activity"/>
    <property type="evidence" value="ECO:0007669"/>
    <property type="project" value="InterPro"/>
</dbReference>
<organism evidence="5 6">
    <name type="scientific">Steroidobacter agaridevorans</name>
    <dbReference type="NCBI Taxonomy" id="2695856"/>
    <lineage>
        <taxon>Bacteria</taxon>
        <taxon>Pseudomonadati</taxon>
        <taxon>Pseudomonadota</taxon>
        <taxon>Gammaproteobacteria</taxon>
        <taxon>Steroidobacterales</taxon>
        <taxon>Steroidobacteraceae</taxon>
        <taxon>Steroidobacter</taxon>
    </lineage>
</organism>
<gene>
    <name evidence="5" type="ORF">GCM10011487_44000</name>
</gene>
<dbReference type="InterPro" id="IPR018060">
    <property type="entry name" value="HTH_AraC"/>
</dbReference>
<dbReference type="Gene3D" id="2.60.120.10">
    <property type="entry name" value="Jelly Rolls"/>
    <property type="match status" value="1"/>
</dbReference>
<keyword evidence="6" id="KW-1185">Reference proteome</keyword>
<evidence type="ECO:0000256" key="3">
    <source>
        <dbReference type="ARBA" id="ARBA00023163"/>
    </source>
</evidence>
<dbReference type="CDD" id="cd06976">
    <property type="entry name" value="cupin_MtlR-like_N"/>
    <property type="match status" value="1"/>
</dbReference>
<dbReference type="SUPFAM" id="SSF51182">
    <property type="entry name" value="RmlC-like cupins"/>
    <property type="match status" value="1"/>
</dbReference>
<dbReference type="Gene3D" id="1.10.10.60">
    <property type="entry name" value="Homeodomain-like"/>
    <property type="match status" value="2"/>
</dbReference>
<name>A0A829YGR2_9GAMM</name>
<evidence type="ECO:0000256" key="2">
    <source>
        <dbReference type="ARBA" id="ARBA00023125"/>
    </source>
</evidence>
<dbReference type="PANTHER" id="PTHR43280:SF27">
    <property type="entry name" value="TRANSCRIPTIONAL REGULATOR MTLR"/>
    <property type="match status" value="1"/>
</dbReference>
<dbReference type="InterPro" id="IPR011051">
    <property type="entry name" value="RmlC_Cupin_sf"/>
</dbReference>
<evidence type="ECO:0000313" key="6">
    <source>
        <dbReference type="Proteomes" id="UP000445000"/>
    </source>
</evidence>
<keyword evidence="2" id="KW-0238">DNA-binding</keyword>
<feature type="domain" description="HTH araC/xylS-type" evidence="4">
    <location>
        <begin position="212"/>
        <end position="310"/>
    </location>
</feature>
<dbReference type="PANTHER" id="PTHR43280">
    <property type="entry name" value="ARAC-FAMILY TRANSCRIPTIONAL REGULATOR"/>
    <property type="match status" value="1"/>
</dbReference>
<protein>
    <submittedName>
        <fullName evidence="5">AraC family transcriptional regulator</fullName>
    </submittedName>
</protein>
<dbReference type="Proteomes" id="UP000445000">
    <property type="component" value="Unassembled WGS sequence"/>
</dbReference>
<keyword evidence="3" id="KW-0804">Transcription</keyword>
<reference evidence="6" key="1">
    <citation type="submission" date="2020-01" db="EMBL/GenBank/DDBJ databases">
        <title>'Steroidobacter agaridevorans' sp. nov., agar-degrading bacteria isolated from rhizosphere soils.</title>
        <authorList>
            <person name="Ikenaga M."/>
            <person name="Kataoka M."/>
            <person name="Murouchi A."/>
            <person name="Katsuragi S."/>
            <person name="Sakai M."/>
        </authorList>
    </citation>
    <scope>NUCLEOTIDE SEQUENCE [LARGE SCALE GENOMIC DNA]</scope>
    <source>
        <strain evidence="6">YU21-B</strain>
    </source>
</reference>
<evidence type="ECO:0000313" key="5">
    <source>
        <dbReference type="EMBL" id="GFE82400.1"/>
    </source>
</evidence>
<accession>A0A829YGR2</accession>
<evidence type="ECO:0000259" key="4">
    <source>
        <dbReference type="PROSITE" id="PS01124"/>
    </source>
</evidence>
<dbReference type="SMART" id="SM00342">
    <property type="entry name" value="HTH_ARAC"/>
    <property type="match status" value="1"/>
</dbReference>
<dbReference type="InterPro" id="IPR014710">
    <property type="entry name" value="RmlC-like_jellyroll"/>
</dbReference>
<dbReference type="Pfam" id="PF12833">
    <property type="entry name" value="HTH_18"/>
    <property type="match status" value="1"/>
</dbReference>
<evidence type="ECO:0000256" key="1">
    <source>
        <dbReference type="ARBA" id="ARBA00023015"/>
    </source>
</evidence>
<dbReference type="GO" id="GO:0043565">
    <property type="term" value="F:sequence-specific DNA binding"/>
    <property type="evidence" value="ECO:0007669"/>
    <property type="project" value="InterPro"/>
</dbReference>
<dbReference type="SUPFAM" id="SSF46689">
    <property type="entry name" value="Homeodomain-like"/>
    <property type="match status" value="2"/>
</dbReference>
<sequence length="329" mass="37232">MPARKSDWFVGKVDTTSVSCAAMEPNFETVQADVNSSFRSMRFTCASFAEDHGWHYHPEFELTWIVRSEGTRFIGDSIAPYRADDLVLIGPNLPHCYHDEPAATGSNAGPDLIVLQFRPEIFGADFLGLPETRQINELLCASKRGLHVQGETSAKVRELMILTLEKRGMARLMCLLEILQTLTQGRRNVRPLASVDYDINDDVTETNRGRIELIHRHVRANLARQISQREIAALVDLTPQPFSRFFRKATGQTFVRFVNILRINAVCRLLVQTDDGITSIAMNCGYNNIAHFNRQFMALKGMPPRQFRESALRLQDRTVLPARNGRTAN</sequence>
<dbReference type="PROSITE" id="PS01124">
    <property type="entry name" value="HTH_ARAC_FAMILY_2"/>
    <property type="match status" value="1"/>
</dbReference>
<dbReference type="RefSeq" id="WP_161814050.1">
    <property type="nucleotide sequence ID" value="NZ_BLJN01000004.1"/>
</dbReference>
<dbReference type="EMBL" id="BLJN01000004">
    <property type="protein sequence ID" value="GFE82400.1"/>
    <property type="molecule type" value="Genomic_DNA"/>
</dbReference>
<dbReference type="InterPro" id="IPR009057">
    <property type="entry name" value="Homeodomain-like_sf"/>
</dbReference>
<comment type="caution">
    <text evidence="5">The sequence shown here is derived from an EMBL/GenBank/DDBJ whole genome shotgun (WGS) entry which is preliminary data.</text>
</comment>
<dbReference type="AlphaFoldDB" id="A0A829YGR2"/>
<proteinExistence type="predicted"/>